<proteinExistence type="predicted"/>
<accession>A0AB39YPC2</accession>
<dbReference type="InterPro" id="IPR036196">
    <property type="entry name" value="Ptyr_pPase_sf"/>
</dbReference>
<reference evidence="2" key="1">
    <citation type="submission" date="2024-07" db="EMBL/GenBank/DDBJ databases">
        <authorList>
            <person name="Li J."/>
            <person name="Wei H."/>
            <person name="Ma J."/>
        </authorList>
    </citation>
    <scope>NUCLEOTIDE SEQUENCE</scope>
    <source>
        <strain evidence="2">AMU7</strain>
    </source>
</reference>
<sequence length="47" mass="4986">MSLTNQGAHPPSSILTVCTGNICRSPLAEQLIRAQLHDNGLSSLQVI</sequence>
<protein>
    <recommendedName>
        <fullName evidence="1">Phosphotyrosine protein phosphatase I domain-containing protein</fullName>
    </recommendedName>
</protein>
<organism evidence="2">
    <name type="scientific">Paenarthrobacter sp. AMU7</name>
    <dbReference type="NCBI Taxonomy" id="3162492"/>
    <lineage>
        <taxon>Bacteria</taxon>
        <taxon>Bacillati</taxon>
        <taxon>Actinomycetota</taxon>
        <taxon>Actinomycetes</taxon>
        <taxon>Micrococcales</taxon>
        <taxon>Micrococcaceae</taxon>
        <taxon>Paenarthrobacter</taxon>
    </lineage>
</organism>
<dbReference type="InterPro" id="IPR023485">
    <property type="entry name" value="Ptyr_pPase"/>
</dbReference>
<name>A0AB39YPC2_9MICC</name>
<dbReference type="EMBL" id="CP165735">
    <property type="protein sequence ID" value="XDV71728.1"/>
    <property type="molecule type" value="Genomic_DNA"/>
</dbReference>
<dbReference type="RefSeq" id="WP_369745687.1">
    <property type="nucleotide sequence ID" value="NZ_CP165735.1"/>
</dbReference>
<evidence type="ECO:0000313" key="2">
    <source>
        <dbReference type="EMBL" id="XDV71728.1"/>
    </source>
</evidence>
<gene>
    <name evidence="2" type="ORF">ABQM86_00610</name>
</gene>
<evidence type="ECO:0000259" key="1">
    <source>
        <dbReference type="Pfam" id="PF01451"/>
    </source>
</evidence>
<dbReference type="SUPFAM" id="SSF52788">
    <property type="entry name" value="Phosphotyrosine protein phosphatases I"/>
    <property type="match status" value="1"/>
</dbReference>
<dbReference type="Gene3D" id="3.40.50.2300">
    <property type="match status" value="1"/>
</dbReference>
<dbReference type="AlphaFoldDB" id="A0AB39YPC2"/>
<dbReference type="Pfam" id="PF01451">
    <property type="entry name" value="LMWPc"/>
    <property type="match status" value="1"/>
</dbReference>
<feature type="domain" description="Phosphotyrosine protein phosphatase I" evidence="1">
    <location>
        <begin position="14"/>
        <end position="43"/>
    </location>
</feature>